<organism evidence="1 2">
    <name type="scientific">Candolleomyces eurysporus</name>
    <dbReference type="NCBI Taxonomy" id="2828524"/>
    <lineage>
        <taxon>Eukaryota</taxon>
        <taxon>Fungi</taxon>
        <taxon>Dikarya</taxon>
        <taxon>Basidiomycota</taxon>
        <taxon>Agaricomycotina</taxon>
        <taxon>Agaricomycetes</taxon>
        <taxon>Agaricomycetidae</taxon>
        <taxon>Agaricales</taxon>
        <taxon>Agaricineae</taxon>
        <taxon>Psathyrellaceae</taxon>
        <taxon>Candolleomyces</taxon>
    </lineage>
</organism>
<keyword evidence="2" id="KW-1185">Reference proteome</keyword>
<gene>
    <name evidence="1" type="ORF">H1R20_g2091</name>
</gene>
<reference evidence="1" key="1">
    <citation type="submission" date="2022-06" db="EMBL/GenBank/DDBJ databases">
        <title>Genome Sequence of Candolleomyces eurysporus.</title>
        <authorList>
            <person name="Buettner E."/>
        </authorList>
    </citation>
    <scope>NUCLEOTIDE SEQUENCE</scope>
    <source>
        <strain evidence="1">VTCC 930004</strain>
    </source>
</reference>
<evidence type="ECO:0000313" key="1">
    <source>
        <dbReference type="EMBL" id="KAJ2935008.1"/>
    </source>
</evidence>
<dbReference type="EMBL" id="JANBPK010000707">
    <property type="protein sequence ID" value="KAJ2935008.1"/>
    <property type="molecule type" value="Genomic_DNA"/>
</dbReference>
<sequence>MSTPVPPDAFTIFSLRIPQTVPELVADCQGNQQAMNKRLAQLWATLSSVKNPNLEQVLDLERRLWTNYLTLLSNGTAKAGDIDSPNVNADSDELLTDSQSGSFFFIYVYTNVFLWTQNQAVAKWKSLPAAEKKIYEMRGKRWDKLSKMCRVDPGDLPKVQNVEEFYSFLPGSTFGRCGQASRVFWKL</sequence>
<proteinExistence type="predicted"/>
<feature type="non-terminal residue" evidence="1">
    <location>
        <position position="187"/>
    </location>
</feature>
<protein>
    <submittedName>
        <fullName evidence="1">Uncharacterized protein</fullName>
    </submittedName>
</protein>
<evidence type="ECO:0000313" key="2">
    <source>
        <dbReference type="Proteomes" id="UP001140091"/>
    </source>
</evidence>
<dbReference type="AlphaFoldDB" id="A0A9W8JJS1"/>
<accession>A0A9W8JJS1</accession>
<dbReference type="Proteomes" id="UP001140091">
    <property type="component" value="Unassembled WGS sequence"/>
</dbReference>
<dbReference type="OrthoDB" id="10297906at2759"/>
<name>A0A9W8JJS1_9AGAR</name>
<comment type="caution">
    <text evidence="1">The sequence shown here is derived from an EMBL/GenBank/DDBJ whole genome shotgun (WGS) entry which is preliminary data.</text>
</comment>